<dbReference type="PROSITE" id="PS50984">
    <property type="entry name" value="TRUD"/>
    <property type="match status" value="1"/>
</dbReference>
<dbReference type="GO" id="GO:0160150">
    <property type="term" value="F:tRNA pseudouridine(13) synthase activity"/>
    <property type="evidence" value="ECO:0007669"/>
    <property type="project" value="UniProtKB-EC"/>
</dbReference>
<proteinExistence type="inferred from homology"/>
<dbReference type="InterPro" id="IPR042214">
    <property type="entry name" value="TruD_catalytic"/>
</dbReference>
<dbReference type="Gene3D" id="3.30.2340.10">
    <property type="entry name" value="TruD, insertion domain"/>
    <property type="match status" value="1"/>
</dbReference>
<keyword evidence="3 4" id="KW-0413">Isomerase</keyword>
<dbReference type="Proteomes" id="UP001302316">
    <property type="component" value="Unassembled WGS sequence"/>
</dbReference>
<dbReference type="GO" id="GO:0031119">
    <property type="term" value="P:tRNA pseudouridine synthesis"/>
    <property type="evidence" value="ECO:0007669"/>
    <property type="project" value="UniProtKB-UniRule"/>
</dbReference>
<keyword evidence="7" id="KW-1185">Reference proteome</keyword>
<dbReference type="Pfam" id="PF01142">
    <property type="entry name" value="TruD"/>
    <property type="match status" value="2"/>
</dbReference>
<evidence type="ECO:0000313" key="6">
    <source>
        <dbReference type="EMBL" id="MEA5444413.1"/>
    </source>
</evidence>
<sequence>MDDEAYWFQDQALPRAFGPAIGEAVIRKSPDDFRVDEILGFAADGEGEHCLMLVEKREANTDWMAGQLARLAGVRPRDVGYAGLKDRHAVTRQWFTVPWPAQGNPLDWEVPQGRVIEAHRHRRKLRPGALTGNRFRLALRHVSADSGFLDQRLARIGSLGVPNYFGPQRFGRDGDNVIRLLTPPLPRRRKLRGLLLSAGRSWLFNAILAERVGDDSWHRILAGELPMLDGSNSHFVAEADDPALADRCRRGDIHPSGAMWGQGGSPAGASVAELEERIAALHPALVKVLEEAGMRQERRALRLPVRGLSWRQQDDCLWLDFRLPAGSYATTVIREFLNVQDGSKS</sequence>
<dbReference type="InterPro" id="IPR020103">
    <property type="entry name" value="PsdUridine_synth_cat_dom_sf"/>
</dbReference>
<dbReference type="PROSITE" id="PS01268">
    <property type="entry name" value="UPF0024"/>
    <property type="match status" value="1"/>
</dbReference>
<dbReference type="EMBL" id="JAYGII010000001">
    <property type="protein sequence ID" value="MEA5444413.1"/>
    <property type="molecule type" value="Genomic_DNA"/>
</dbReference>
<reference evidence="6 7" key="1">
    <citation type="submission" date="2023-12" db="EMBL/GenBank/DDBJ databases">
        <title>Whole-genome sequencing of halo(alkali)philic microorganisms from hypersaline lakes.</title>
        <authorList>
            <person name="Sorokin D.Y."/>
            <person name="Merkel A.Y."/>
            <person name="Messina E."/>
            <person name="Yakimov M."/>
        </authorList>
    </citation>
    <scope>NUCLEOTIDE SEQUENCE [LARGE SCALE GENOMIC DNA]</scope>
    <source>
        <strain evidence="6 7">AB-CW1</strain>
    </source>
</reference>
<dbReference type="GO" id="GO:0005829">
    <property type="term" value="C:cytosol"/>
    <property type="evidence" value="ECO:0007669"/>
    <property type="project" value="TreeGrafter"/>
</dbReference>
<feature type="active site" description="Nucleophile" evidence="4">
    <location>
        <position position="86"/>
    </location>
</feature>
<evidence type="ECO:0000256" key="1">
    <source>
        <dbReference type="ARBA" id="ARBA00007953"/>
    </source>
</evidence>
<evidence type="ECO:0000256" key="3">
    <source>
        <dbReference type="ARBA" id="ARBA00023235"/>
    </source>
</evidence>
<comment type="function">
    <text evidence="4">Responsible for synthesis of pseudouridine from uracil-13 in transfer RNAs.</text>
</comment>
<evidence type="ECO:0000256" key="2">
    <source>
        <dbReference type="ARBA" id="ARBA00022694"/>
    </source>
</evidence>
<evidence type="ECO:0000259" key="5">
    <source>
        <dbReference type="PROSITE" id="PS50984"/>
    </source>
</evidence>
<evidence type="ECO:0000313" key="7">
    <source>
        <dbReference type="Proteomes" id="UP001302316"/>
    </source>
</evidence>
<dbReference type="GO" id="GO:0003723">
    <property type="term" value="F:RNA binding"/>
    <property type="evidence" value="ECO:0007669"/>
    <property type="project" value="InterPro"/>
</dbReference>
<gene>
    <name evidence="4 6" type="primary">truD</name>
    <name evidence="6" type="ORF">VCB98_01095</name>
</gene>
<dbReference type="RefSeq" id="WP_346049563.1">
    <property type="nucleotide sequence ID" value="NZ_JAYGII010000001.1"/>
</dbReference>
<dbReference type="PANTHER" id="PTHR47811:SF1">
    <property type="entry name" value="TRNA PSEUDOURIDINE SYNTHASE D"/>
    <property type="match status" value="1"/>
</dbReference>
<dbReference type="HAMAP" id="MF_01082">
    <property type="entry name" value="TruD"/>
    <property type="match status" value="1"/>
</dbReference>
<comment type="caution">
    <text evidence="6">The sequence shown here is derived from an EMBL/GenBank/DDBJ whole genome shotgun (WGS) entry which is preliminary data.</text>
</comment>
<dbReference type="InterPro" id="IPR020119">
    <property type="entry name" value="PsdUridine_synth_TruD_CS"/>
</dbReference>
<dbReference type="InterPro" id="IPR001656">
    <property type="entry name" value="PsdUridine_synth_TruD"/>
</dbReference>
<dbReference type="PANTHER" id="PTHR47811">
    <property type="entry name" value="TRNA PSEUDOURIDINE SYNTHASE D"/>
    <property type="match status" value="1"/>
</dbReference>
<evidence type="ECO:0000256" key="4">
    <source>
        <dbReference type="HAMAP-Rule" id="MF_01082"/>
    </source>
</evidence>
<dbReference type="InterPro" id="IPR043165">
    <property type="entry name" value="TruD_insert_sf"/>
</dbReference>
<protein>
    <recommendedName>
        <fullName evidence="4">tRNA pseudouridine synthase D</fullName>
        <ecNumber evidence="4">5.4.99.27</ecNumber>
    </recommendedName>
    <alternativeName>
        <fullName evidence="4">tRNA pseudouridine(13) synthase</fullName>
    </alternativeName>
    <alternativeName>
        <fullName evidence="4">tRNA pseudouridylate synthase D</fullName>
    </alternativeName>
    <alternativeName>
        <fullName evidence="4">tRNA-uridine isomerase D</fullName>
    </alternativeName>
</protein>
<organism evidence="6 7">
    <name type="scientific">Natronospira elongata</name>
    <dbReference type="NCBI Taxonomy" id="3110268"/>
    <lineage>
        <taxon>Bacteria</taxon>
        <taxon>Pseudomonadati</taxon>
        <taxon>Pseudomonadota</taxon>
        <taxon>Gammaproteobacteria</taxon>
        <taxon>Natronospirales</taxon>
        <taxon>Natronospiraceae</taxon>
        <taxon>Natronospira</taxon>
    </lineage>
</organism>
<accession>A0AAP6JD11</accession>
<keyword evidence="2 4" id="KW-0819">tRNA processing</keyword>
<dbReference type="InterPro" id="IPR050170">
    <property type="entry name" value="TruD_pseudoU_synthase"/>
</dbReference>
<comment type="catalytic activity">
    <reaction evidence="4">
        <text>uridine(13) in tRNA = pseudouridine(13) in tRNA</text>
        <dbReference type="Rhea" id="RHEA:42540"/>
        <dbReference type="Rhea" id="RHEA-COMP:10105"/>
        <dbReference type="Rhea" id="RHEA-COMP:10106"/>
        <dbReference type="ChEBI" id="CHEBI:65314"/>
        <dbReference type="ChEBI" id="CHEBI:65315"/>
        <dbReference type="EC" id="5.4.99.27"/>
    </reaction>
</comment>
<dbReference type="EC" id="5.4.99.27" evidence="4"/>
<dbReference type="AlphaFoldDB" id="A0AAP6JD11"/>
<dbReference type="NCBIfam" id="NF002153">
    <property type="entry name" value="PRK00984.1-2"/>
    <property type="match status" value="1"/>
</dbReference>
<name>A0AAP6JD11_9GAMM</name>
<dbReference type="Gene3D" id="3.30.2350.20">
    <property type="entry name" value="TruD, catalytic domain"/>
    <property type="match status" value="1"/>
</dbReference>
<comment type="similarity">
    <text evidence="1 4">Belongs to the pseudouridine synthase TruD family.</text>
</comment>
<dbReference type="SUPFAM" id="SSF55120">
    <property type="entry name" value="Pseudouridine synthase"/>
    <property type="match status" value="1"/>
</dbReference>
<feature type="domain" description="TRUD" evidence="5">
    <location>
        <begin position="160"/>
        <end position="303"/>
    </location>
</feature>
<dbReference type="InterPro" id="IPR011760">
    <property type="entry name" value="PsdUridine_synth_TruD_insert"/>
</dbReference>